<evidence type="ECO:0000313" key="3">
    <source>
        <dbReference type="EMBL" id="GAW79714.1"/>
    </source>
</evidence>
<feature type="compositionally biased region" description="Basic and acidic residues" evidence="1">
    <location>
        <begin position="14"/>
        <end position="28"/>
    </location>
</feature>
<gene>
    <name evidence="3" type="ORF">PGO_051240</name>
</gene>
<dbReference type="GO" id="GO:0019843">
    <property type="term" value="F:rRNA binding"/>
    <property type="evidence" value="ECO:0007669"/>
    <property type="project" value="InterPro"/>
</dbReference>
<evidence type="ECO:0000256" key="1">
    <source>
        <dbReference type="SAM" id="MobiDB-lite"/>
    </source>
</evidence>
<feature type="compositionally biased region" description="Basic residues" evidence="1">
    <location>
        <begin position="1"/>
        <end position="13"/>
    </location>
</feature>
<dbReference type="PANTHER" id="PTHR12661:SF5">
    <property type="entry name" value="SUPPRESSOR OF SWI4 1 HOMOLOG"/>
    <property type="match status" value="1"/>
</dbReference>
<dbReference type="EMBL" id="BDQF01000006">
    <property type="protein sequence ID" value="GAW79714.1"/>
    <property type="molecule type" value="Genomic_DNA"/>
</dbReference>
<dbReference type="SMART" id="SM00879">
    <property type="entry name" value="Brix"/>
    <property type="match status" value="1"/>
</dbReference>
<dbReference type="GO" id="GO:0030687">
    <property type="term" value="C:preribosome, large subunit precursor"/>
    <property type="evidence" value="ECO:0007669"/>
    <property type="project" value="TreeGrafter"/>
</dbReference>
<dbReference type="RefSeq" id="XP_028542303.1">
    <property type="nucleotide sequence ID" value="XM_028686502.1"/>
</dbReference>
<dbReference type="Proteomes" id="UP000195521">
    <property type="component" value="Unassembled WGS sequence"/>
</dbReference>
<dbReference type="GO" id="GO:0000027">
    <property type="term" value="P:ribosomal large subunit assembly"/>
    <property type="evidence" value="ECO:0007669"/>
    <property type="project" value="TreeGrafter"/>
</dbReference>
<dbReference type="OMA" id="MYNITSN"/>
<keyword evidence="4" id="KW-1185">Reference proteome</keyword>
<proteinExistence type="predicted"/>
<dbReference type="PROSITE" id="PS50833">
    <property type="entry name" value="BRIX"/>
    <property type="match status" value="1"/>
</dbReference>
<feature type="domain" description="Brix" evidence="2">
    <location>
        <begin position="44"/>
        <end position="284"/>
    </location>
</feature>
<evidence type="ECO:0000259" key="2">
    <source>
        <dbReference type="PROSITE" id="PS50833"/>
    </source>
</evidence>
<accession>A0A1Y1JHZ2</accession>
<protein>
    <recommendedName>
        <fullName evidence="2">Brix domain-containing protein</fullName>
    </recommendedName>
</protein>
<dbReference type="AlphaFoldDB" id="A0A1Y1JHZ2"/>
<dbReference type="Pfam" id="PF04427">
    <property type="entry name" value="Brix"/>
    <property type="match status" value="1"/>
</dbReference>
<reference evidence="4" key="1">
    <citation type="submission" date="2017-04" db="EMBL/GenBank/DDBJ databases">
        <title>Plasmodium gonderi genome.</title>
        <authorList>
            <person name="Arisue N."/>
            <person name="Honma H."/>
            <person name="Kawai S."/>
            <person name="Tougan T."/>
            <person name="Tanabe K."/>
            <person name="Horii T."/>
        </authorList>
    </citation>
    <scope>NUCLEOTIDE SEQUENCE [LARGE SCALE GENOMIC DNA]</scope>
    <source>
        <strain evidence="4">ATCC 30045</strain>
    </source>
</reference>
<feature type="region of interest" description="Disordered" evidence="1">
    <location>
        <begin position="1"/>
        <end position="33"/>
    </location>
</feature>
<dbReference type="InterPro" id="IPR045112">
    <property type="entry name" value="PPAN-like"/>
</dbReference>
<dbReference type="GO" id="GO:0006364">
    <property type="term" value="P:rRNA processing"/>
    <property type="evidence" value="ECO:0007669"/>
    <property type="project" value="InterPro"/>
</dbReference>
<sequence length="292" mass="34127">MVTTKKGKKFKGGIKKEGGKHTTKENKQKNTKKYGGEEEIVEKTNIITIKKKGMNAVFRSLCRDLANVFTPYSITFYIKKLKNLSELKKKLKELNYKYTICLHISNQKFLYNITSNYTKLTLTFIIQSFTNSAIVRKKSPQFVFHNFNKFKPLLILKNFNNCENTDMLNYLIITQNILKNLFPNINLSADHANKPKRIILYSYNSSDETIYFRQYLTNIRTKSVKEIINKAYENTDLGECSNMYDFLSNHLDLNSSIKDEENEMIELGPRVSFRIYKIADQDKVIYSMGDKK</sequence>
<dbReference type="InterPro" id="IPR007109">
    <property type="entry name" value="Brix"/>
</dbReference>
<organism evidence="3 4">
    <name type="scientific">Plasmodium gonderi</name>
    <dbReference type="NCBI Taxonomy" id="77519"/>
    <lineage>
        <taxon>Eukaryota</taxon>
        <taxon>Sar</taxon>
        <taxon>Alveolata</taxon>
        <taxon>Apicomplexa</taxon>
        <taxon>Aconoidasida</taxon>
        <taxon>Haemosporida</taxon>
        <taxon>Plasmodiidae</taxon>
        <taxon>Plasmodium</taxon>
        <taxon>Plasmodium (Plasmodium)</taxon>
    </lineage>
</organism>
<dbReference type="OrthoDB" id="10261452at2759"/>
<dbReference type="PANTHER" id="PTHR12661">
    <property type="entry name" value="PETER PAN-RELATED"/>
    <property type="match status" value="1"/>
</dbReference>
<evidence type="ECO:0000313" key="4">
    <source>
        <dbReference type="Proteomes" id="UP000195521"/>
    </source>
</evidence>
<dbReference type="GeneID" id="39746426"/>
<name>A0A1Y1JHZ2_PLAGO</name>
<comment type="caution">
    <text evidence="3">The sequence shown here is derived from an EMBL/GenBank/DDBJ whole genome shotgun (WGS) entry which is preliminary data.</text>
</comment>